<dbReference type="SUPFAM" id="SSF81296">
    <property type="entry name" value="E set domains"/>
    <property type="match status" value="1"/>
</dbReference>
<gene>
    <name evidence="8" type="ORF">HRJ53_24955</name>
</gene>
<reference evidence="8" key="1">
    <citation type="submission" date="2020-06" db="EMBL/GenBank/DDBJ databases">
        <title>Legume-microbial interactions unlock mineral nutrients during tropical forest succession.</title>
        <authorList>
            <person name="Epihov D.Z."/>
        </authorList>
    </citation>
    <scope>NUCLEOTIDE SEQUENCE [LARGE SCALE GENOMIC DNA]</scope>
    <source>
        <strain evidence="8">Pan2503</strain>
    </source>
</reference>
<dbReference type="PANTHER" id="PTHR19372">
    <property type="entry name" value="SULFITE REDUCTASE"/>
    <property type="match status" value="1"/>
</dbReference>
<dbReference type="Pfam" id="PF03404">
    <property type="entry name" value="Mo-co_dimer"/>
    <property type="match status" value="1"/>
</dbReference>
<dbReference type="EMBL" id="JACDQQ010002409">
    <property type="protein sequence ID" value="MBA0088247.1"/>
    <property type="molecule type" value="Genomic_DNA"/>
</dbReference>
<feature type="domain" description="Moybdenum cofactor oxidoreductase dimerisation" evidence="7">
    <location>
        <begin position="281"/>
        <end position="388"/>
    </location>
</feature>
<comment type="cofactor">
    <cofactor evidence="1">
        <name>Mo-molybdopterin</name>
        <dbReference type="ChEBI" id="CHEBI:71302"/>
    </cofactor>
</comment>
<dbReference type="SUPFAM" id="SSF56524">
    <property type="entry name" value="Oxidoreductase molybdopterin-binding domain"/>
    <property type="match status" value="1"/>
</dbReference>
<feature type="non-terminal residue" evidence="8">
    <location>
        <position position="1"/>
    </location>
</feature>
<dbReference type="GO" id="GO:0020037">
    <property type="term" value="F:heme binding"/>
    <property type="evidence" value="ECO:0007669"/>
    <property type="project" value="TreeGrafter"/>
</dbReference>
<keyword evidence="2" id="KW-0500">Molybdenum</keyword>
<evidence type="ECO:0000256" key="3">
    <source>
        <dbReference type="ARBA" id="ARBA00022723"/>
    </source>
</evidence>
<keyword evidence="4" id="KW-0560">Oxidoreductase</keyword>
<dbReference type="PRINTS" id="PR00407">
    <property type="entry name" value="EUMOPTERIN"/>
</dbReference>
<accession>A0A7V8SZZ5</accession>
<keyword evidence="9" id="KW-1185">Reference proteome</keyword>
<dbReference type="GO" id="GO:0008482">
    <property type="term" value="F:sulfite oxidase activity"/>
    <property type="evidence" value="ECO:0007669"/>
    <property type="project" value="TreeGrafter"/>
</dbReference>
<dbReference type="Gene3D" id="2.60.40.650">
    <property type="match status" value="1"/>
</dbReference>
<feature type="domain" description="Oxidoreductase molybdopterin-binding" evidence="6">
    <location>
        <begin position="78"/>
        <end position="251"/>
    </location>
</feature>
<feature type="region of interest" description="Disordered" evidence="5">
    <location>
        <begin position="1"/>
        <end position="24"/>
    </location>
</feature>
<dbReference type="InterPro" id="IPR036374">
    <property type="entry name" value="OxRdtase_Mopterin-bd_sf"/>
</dbReference>
<dbReference type="Proteomes" id="UP000567293">
    <property type="component" value="Unassembled WGS sequence"/>
</dbReference>
<evidence type="ECO:0000256" key="5">
    <source>
        <dbReference type="SAM" id="MobiDB-lite"/>
    </source>
</evidence>
<protein>
    <submittedName>
        <fullName evidence="8">Molybdopterin-dependent oxidoreductase</fullName>
    </submittedName>
</protein>
<name>A0A7V8SZZ5_9BACT</name>
<sequence>ARASFAEQPPVNQQIEPFTGPGPNPHWNSVGPYVNDPQKAPLILLTDRPVQLETPRSYFRSVLTANDGFYVRWHLPDIPHRVDLAEWRLRVEGNVDKPQTLSFSDLTEKFKPVSVTAVNQCSGNSRSRFQPRVAGGQWGNGAMGNAVWTGVRLRELLDAAGVKQGSVQVQFQGLDTGKGPKGSGSNVFLKSLELSDSALDEAVAAYLMNGEPLPMLNGFPLRLVVPGYFATYWMKCLTWIRVLGTPDENFWMKTGYRVPDTPRGNTTPEEMKAGGVRTVPISRMPVRSFLISPDGSSKIPAGISVTLQGIAFSGYGKIVKVEASEDGAKTWREARLGEDHGAYSFRTWELVWTPKIPGSYTVAVRATDEKGHVQPDEPVWNPGGYLWNRIEKQEIVVGKVSGGASR</sequence>
<evidence type="ECO:0000256" key="4">
    <source>
        <dbReference type="ARBA" id="ARBA00023002"/>
    </source>
</evidence>
<dbReference type="AlphaFoldDB" id="A0A7V8SZZ5"/>
<organism evidence="8 9">
    <name type="scientific">Candidatus Acidiferrum panamense</name>
    <dbReference type="NCBI Taxonomy" id="2741543"/>
    <lineage>
        <taxon>Bacteria</taxon>
        <taxon>Pseudomonadati</taxon>
        <taxon>Acidobacteriota</taxon>
        <taxon>Terriglobia</taxon>
        <taxon>Candidatus Acidiferrales</taxon>
        <taxon>Candidatus Acidiferrum</taxon>
    </lineage>
</organism>
<proteinExistence type="predicted"/>
<comment type="caution">
    <text evidence="8">The sequence shown here is derived from an EMBL/GenBank/DDBJ whole genome shotgun (WGS) entry which is preliminary data.</text>
</comment>
<evidence type="ECO:0000259" key="7">
    <source>
        <dbReference type="Pfam" id="PF03404"/>
    </source>
</evidence>
<dbReference type="InterPro" id="IPR014756">
    <property type="entry name" value="Ig_E-set"/>
</dbReference>
<dbReference type="GO" id="GO:0043546">
    <property type="term" value="F:molybdopterin cofactor binding"/>
    <property type="evidence" value="ECO:0007669"/>
    <property type="project" value="TreeGrafter"/>
</dbReference>
<dbReference type="GO" id="GO:0030151">
    <property type="term" value="F:molybdenum ion binding"/>
    <property type="evidence" value="ECO:0007669"/>
    <property type="project" value="InterPro"/>
</dbReference>
<dbReference type="InterPro" id="IPR005066">
    <property type="entry name" value="MoCF_OxRdtse_dimer"/>
</dbReference>
<dbReference type="InterPro" id="IPR000572">
    <property type="entry name" value="OxRdtase_Mopterin-bd_dom"/>
</dbReference>
<evidence type="ECO:0000259" key="6">
    <source>
        <dbReference type="Pfam" id="PF00174"/>
    </source>
</evidence>
<evidence type="ECO:0000313" key="8">
    <source>
        <dbReference type="EMBL" id="MBA0088247.1"/>
    </source>
</evidence>
<keyword evidence="3" id="KW-0479">Metal-binding</keyword>
<dbReference type="InterPro" id="IPR008335">
    <property type="entry name" value="Mopterin_OxRdtase_euk"/>
</dbReference>
<dbReference type="Pfam" id="PF00174">
    <property type="entry name" value="Oxidored_molyb"/>
    <property type="match status" value="1"/>
</dbReference>
<evidence type="ECO:0000313" key="9">
    <source>
        <dbReference type="Proteomes" id="UP000567293"/>
    </source>
</evidence>
<dbReference type="Gene3D" id="3.90.420.10">
    <property type="entry name" value="Oxidoreductase, molybdopterin-binding domain"/>
    <property type="match status" value="1"/>
</dbReference>
<evidence type="ECO:0000256" key="2">
    <source>
        <dbReference type="ARBA" id="ARBA00022505"/>
    </source>
</evidence>
<dbReference type="PANTHER" id="PTHR19372:SF7">
    <property type="entry name" value="SULFITE OXIDASE, MITOCHONDRIAL"/>
    <property type="match status" value="1"/>
</dbReference>
<evidence type="ECO:0000256" key="1">
    <source>
        <dbReference type="ARBA" id="ARBA00001924"/>
    </source>
</evidence>
<dbReference type="GO" id="GO:0006790">
    <property type="term" value="P:sulfur compound metabolic process"/>
    <property type="evidence" value="ECO:0007669"/>
    <property type="project" value="TreeGrafter"/>
</dbReference>